<feature type="compositionally biased region" description="Basic and acidic residues" evidence="1">
    <location>
        <begin position="53"/>
        <end position="78"/>
    </location>
</feature>
<feature type="region of interest" description="Disordered" evidence="1">
    <location>
        <begin position="44"/>
        <end position="78"/>
    </location>
</feature>
<evidence type="ECO:0008006" key="4">
    <source>
        <dbReference type="Google" id="ProtNLM"/>
    </source>
</evidence>
<keyword evidence="3" id="KW-1185">Reference proteome</keyword>
<evidence type="ECO:0000313" key="2">
    <source>
        <dbReference type="EMBL" id="MBB4488543.1"/>
    </source>
</evidence>
<proteinExistence type="predicted"/>
<dbReference type="EMBL" id="JACIHP010000001">
    <property type="protein sequence ID" value="MBB4488543.1"/>
    <property type="molecule type" value="Genomic_DNA"/>
</dbReference>
<organism evidence="2 3">
    <name type="scientific">Agrobacterium radiobacter</name>
    <dbReference type="NCBI Taxonomy" id="362"/>
    <lineage>
        <taxon>Bacteria</taxon>
        <taxon>Pseudomonadati</taxon>
        <taxon>Pseudomonadota</taxon>
        <taxon>Alphaproteobacteria</taxon>
        <taxon>Hyphomicrobiales</taxon>
        <taxon>Rhizobiaceae</taxon>
        <taxon>Rhizobium/Agrobacterium group</taxon>
        <taxon>Agrobacterium</taxon>
        <taxon>Agrobacterium tumefaciens complex</taxon>
    </lineage>
</organism>
<name>A0ABR6J137_AGRRD</name>
<protein>
    <recommendedName>
        <fullName evidence="4">Secreted protein</fullName>
    </recommendedName>
</protein>
<reference evidence="2 3" key="1">
    <citation type="submission" date="2020-08" db="EMBL/GenBank/DDBJ databases">
        <title>Genomic Encyclopedia of Type Strains, Phase IV (KMG-V): Genome sequencing to study the core and pangenomes of soil and plant-associated prokaryotes.</title>
        <authorList>
            <person name="Whitman W."/>
        </authorList>
    </citation>
    <scope>NUCLEOTIDE SEQUENCE [LARGE SCALE GENOMIC DNA]</scope>
    <source>
        <strain evidence="2 3">SEMIA 461</strain>
    </source>
</reference>
<comment type="caution">
    <text evidence="2">The sequence shown here is derived from an EMBL/GenBank/DDBJ whole genome shotgun (WGS) entry which is preliminary data.</text>
</comment>
<evidence type="ECO:0000256" key="1">
    <source>
        <dbReference type="SAM" id="MobiDB-lite"/>
    </source>
</evidence>
<evidence type="ECO:0000313" key="3">
    <source>
        <dbReference type="Proteomes" id="UP000534590"/>
    </source>
</evidence>
<dbReference type="Proteomes" id="UP000534590">
    <property type="component" value="Unassembled WGS sequence"/>
</dbReference>
<accession>A0ABR6J137</accession>
<sequence length="303" mass="33417">MRVLDLQLFLFELCLHFVEAFRQPADFVLRAPVDVMARTETPRCLYRGRQPHQRADDHEAVAGDGGKNDGEDGEDKNRDEGQFVAAERGQEADIVIIDRELPDRDGAFRGLVGHLTRRRGGILNDVAAGGLDDIELAGRILDLDHADHGVGNEGAGNLVYGVVIKVPQGAGKRLCIGRQQNFKVVTLAANGFVVGKRQQKREERGDHCKKCAGNNRDKATFDGMSHVRLQLPFAPDLLRPFRPSGEVLRRFSARACFPIPFPQLGRCFTTAQGYRFMEVLIDAETGSVSCVGGKLSGFKVHKN</sequence>
<gene>
    <name evidence="2" type="ORF">GGE40_000323</name>
</gene>